<evidence type="ECO:0000256" key="1">
    <source>
        <dbReference type="SAM" id="MobiDB-lite"/>
    </source>
</evidence>
<feature type="region of interest" description="Disordered" evidence="1">
    <location>
        <begin position="1"/>
        <end position="24"/>
    </location>
</feature>
<protein>
    <submittedName>
        <fullName evidence="2">Uncharacterized protein</fullName>
    </submittedName>
</protein>
<gene>
    <name evidence="2" type="ORF">AK812_SmicGene10598</name>
</gene>
<feature type="region of interest" description="Disordered" evidence="1">
    <location>
        <begin position="479"/>
        <end position="508"/>
    </location>
</feature>
<keyword evidence="3" id="KW-1185">Reference proteome</keyword>
<name>A0A1Q9EFF6_SYMMI</name>
<feature type="compositionally biased region" description="Basic and acidic residues" evidence="1">
    <location>
        <begin position="662"/>
        <end position="683"/>
    </location>
</feature>
<feature type="compositionally biased region" description="Basic and acidic residues" evidence="1">
    <location>
        <begin position="437"/>
        <end position="447"/>
    </location>
</feature>
<comment type="caution">
    <text evidence="2">The sequence shown here is derived from an EMBL/GenBank/DDBJ whole genome shotgun (WGS) entry which is preliminary data.</text>
</comment>
<evidence type="ECO:0000313" key="2">
    <source>
        <dbReference type="EMBL" id="OLQ06128.1"/>
    </source>
</evidence>
<dbReference type="EMBL" id="LSRX01000166">
    <property type="protein sequence ID" value="OLQ06128.1"/>
    <property type="molecule type" value="Genomic_DNA"/>
</dbReference>
<dbReference type="OrthoDB" id="407397at2759"/>
<dbReference type="AlphaFoldDB" id="A0A1Q9EFF6"/>
<sequence>MLAPAVAKTPRDEPGRVLLPAEPGRLPGRPVSEEYLACDFECRPGYKKVGWLQCFYGRFTSARCEPGECKAPPLIPHLPQEEAERCAPWPSGKHCNATCSFPRRMLPDLSCSSGHWSSSKCVPYSDPGGQPCRKLPVLPRVADLGHCTGLPHGAVCQASCIKGYVLDRPLICLDGLWSQASCEPLALPKMSSLCTRNWSRCRCSHPIALLLLLQSFAFGNLAENLKPRGDELGIDDECREEGCALEALQRRGARRIVDEEARGQTELDLQASLGCYEGSAPQYYLNWEANASTFFKDWTFVTHDPSWGAVNYLKREDAQSGGLLETYQVKSLINDQEGEWIQLSLTGSPDSALKEWRKRTSEEFYVNRKPLPKALDPTLEGLFDAHDVREVDPTLEWKSNLVELMRQGDGLPGLEAVAQELGYGRPTNIRETAAPPPREDKHEEGFGPKKIRGRARVRDMVKKSMWSWRGSSLDPGFKRPRIGLKRKREKSSSSGSSEGTLSLEASDQEDLFPEEAQARHIARKCPGLLTRYAIKEARKRLLTAIGEGEDAQTPKAVFVKYYRQVIAHSGASTPMKREYLTLATCLDAMLEGSILKSLDVAVQRLKSIEQISQGIPPQFANRLELIPAEVATLASTEESRTAVQEQRREEKVRSSWVPKGKGKMDSFWHRPWEDVAPKGDKGSKSGKGNQKGKAPWKGRPPKGVPAAASEVIQLKE</sequence>
<feature type="region of interest" description="Disordered" evidence="1">
    <location>
        <begin position="425"/>
        <end position="451"/>
    </location>
</feature>
<organism evidence="2 3">
    <name type="scientific">Symbiodinium microadriaticum</name>
    <name type="common">Dinoflagellate</name>
    <name type="synonym">Zooxanthella microadriatica</name>
    <dbReference type="NCBI Taxonomy" id="2951"/>
    <lineage>
        <taxon>Eukaryota</taxon>
        <taxon>Sar</taxon>
        <taxon>Alveolata</taxon>
        <taxon>Dinophyceae</taxon>
        <taxon>Suessiales</taxon>
        <taxon>Symbiodiniaceae</taxon>
        <taxon>Symbiodinium</taxon>
    </lineage>
</organism>
<feature type="compositionally biased region" description="Basic and acidic residues" evidence="1">
    <location>
        <begin position="637"/>
        <end position="653"/>
    </location>
</feature>
<evidence type="ECO:0000313" key="3">
    <source>
        <dbReference type="Proteomes" id="UP000186817"/>
    </source>
</evidence>
<dbReference type="Proteomes" id="UP000186817">
    <property type="component" value="Unassembled WGS sequence"/>
</dbReference>
<proteinExistence type="predicted"/>
<feature type="compositionally biased region" description="Basic residues" evidence="1">
    <location>
        <begin position="479"/>
        <end position="489"/>
    </location>
</feature>
<accession>A0A1Q9EFF6</accession>
<feature type="region of interest" description="Disordered" evidence="1">
    <location>
        <begin position="636"/>
        <end position="716"/>
    </location>
</feature>
<reference evidence="2 3" key="1">
    <citation type="submission" date="2016-02" db="EMBL/GenBank/DDBJ databases">
        <title>Genome analysis of coral dinoflagellate symbionts highlights evolutionary adaptations to a symbiotic lifestyle.</title>
        <authorList>
            <person name="Aranda M."/>
            <person name="Li Y."/>
            <person name="Liew Y.J."/>
            <person name="Baumgarten S."/>
            <person name="Simakov O."/>
            <person name="Wilson M."/>
            <person name="Piel J."/>
            <person name="Ashoor H."/>
            <person name="Bougouffa S."/>
            <person name="Bajic V.B."/>
            <person name="Ryu T."/>
            <person name="Ravasi T."/>
            <person name="Bayer T."/>
            <person name="Micklem G."/>
            <person name="Kim H."/>
            <person name="Bhak J."/>
            <person name="Lajeunesse T.C."/>
            <person name="Voolstra C.R."/>
        </authorList>
    </citation>
    <scope>NUCLEOTIDE SEQUENCE [LARGE SCALE GENOMIC DNA]</scope>
    <source>
        <strain evidence="2 3">CCMP2467</strain>
    </source>
</reference>
<feature type="compositionally biased region" description="Low complexity" evidence="1">
    <location>
        <begin position="492"/>
        <end position="504"/>
    </location>
</feature>